<feature type="non-terminal residue" evidence="6">
    <location>
        <position position="1"/>
    </location>
</feature>
<name>A0A1E4TQA4_PACTA</name>
<dbReference type="GO" id="GO:0005634">
    <property type="term" value="C:nucleus"/>
    <property type="evidence" value="ECO:0007669"/>
    <property type="project" value="UniProtKB-SubCell"/>
</dbReference>
<keyword evidence="3" id="KW-0804">Transcription</keyword>
<evidence type="ECO:0008006" key="8">
    <source>
        <dbReference type="Google" id="ProtNLM"/>
    </source>
</evidence>
<evidence type="ECO:0000256" key="2">
    <source>
        <dbReference type="ARBA" id="ARBA00023015"/>
    </source>
</evidence>
<evidence type="ECO:0000313" key="6">
    <source>
        <dbReference type="EMBL" id="ODV93927.1"/>
    </source>
</evidence>
<protein>
    <recommendedName>
        <fullName evidence="8">Transcription factor STE12</fullName>
    </recommendedName>
</protein>
<evidence type="ECO:0000256" key="1">
    <source>
        <dbReference type="ARBA" id="ARBA00004123"/>
    </source>
</evidence>
<dbReference type="SMART" id="SM00424">
    <property type="entry name" value="STE"/>
    <property type="match status" value="1"/>
</dbReference>
<dbReference type="InterPro" id="IPR052127">
    <property type="entry name" value="STE12_transcription_factor"/>
</dbReference>
<evidence type="ECO:0000256" key="5">
    <source>
        <dbReference type="ARBA" id="ARBA00024345"/>
    </source>
</evidence>
<dbReference type="GO" id="GO:1990527">
    <property type="term" value="C:Tec1p-Ste12p-Dig1p complex"/>
    <property type="evidence" value="ECO:0007669"/>
    <property type="project" value="TreeGrafter"/>
</dbReference>
<dbReference type="PANTHER" id="PTHR47427:SF1">
    <property type="entry name" value="PROTEIN STE12"/>
    <property type="match status" value="1"/>
</dbReference>
<reference evidence="7" key="1">
    <citation type="submission" date="2016-05" db="EMBL/GenBank/DDBJ databases">
        <title>Comparative genomics of biotechnologically important yeasts.</title>
        <authorList>
            <consortium name="DOE Joint Genome Institute"/>
            <person name="Riley R."/>
            <person name="Haridas S."/>
            <person name="Wolfe K.H."/>
            <person name="Lopes M.R."/>
            <person name="Hittinger C.T."/>
            <person name="Goker M."/>
            <person name="Salamov A."/>
            <person name="Wisecaver J."/>
            <person name="Long T.M."/>
            <person name="Aerts A.L."/>
            <person name="Barry K."/>
            <person name="Choi C."/>
            <person name="Clum A."/>
            <person name="Coughlan A.Y."/>
            <person name="Deshpande S."/>
            <person name="Douglass A.P."/>
            <person name="Hanson S.J."/>
            <person name="Klenk H.-P."/>
            <person name="Labutti K."/>
            <person name="Lapidus A."/>
            <person name="Lindquist E."/>
            <person name="Lipzen A."/>
            <person name="Meier-Kolthoff J.P."/>
            <person name="Ohm R.A."/>
            <person name="Otillar R.P."/>
            <person name="Pangilinan J."/>
            <person name="Peng Y."/>
            <person name="Rokas A."/>
            <person name="Rosa C.A."/>
            <person name="Scheuner C."/>
            <person name="Sibirny A.A."/>
            <person name="Slot J.C."/>
            <person name="Stielow J.B."/>
            <person name="Sun H."/>
            <person name="Kurtzman C.P."/>
            <person name="Blackwell M."/>
            <person name="Grigoriev I.V."/>
            <person name="Jeffries T.W."/>
        </authorList>
    </citation>
    <scope>NUCLEOTIDE SEQUENCE [LARGE SCALE GENOMIC DNA]</scope>
    <source>
        <strain evidence="7">NRRL Y-2460</strain>
    </source>
</reference>
<proteinExistence type="inferred from homology"/>
<dbReference type="InterPro" id="IPR003120">
    <property type="entry name" value="Ste12"/>
</dbReference>
<dbReference type="Pfam" id="PF02200">
    <property type="entry name" value="STE"/>
    <property type="match status" value="1"/>
</dbReference>
<dbReference type="OrthoDB" id="1095242at2759"/>
<dbReference type="STRING" id="669874.A0A1E4TQA4"/>
<dbReference type="AlphaFoldDB" id="A0A1E4TQA4"/>
<keyword evidence="4" id="KW-0539">Nucleus</keyword>
<evidence type="ECO:0000313" key="7">
    <source>
        <dbReference type="Proteomes" id="UP000094236"/>
    </source>
</evidence>
<organism evidence="6 7">
    <name type="scientific">Pachysolen tannophilus NRRL Y-2460</name>
    <dbReference type="NCBI Taxonomy" id="669874"/>
    <lineage>
        <taxon>Eukaryota</taxon>
        <taxon>Fungi</taxon>
        <taxon>Dikarya</taxon>
        <taxon>Ascomycota</taxon>
        <taxon>Saccharomycotina</taxon>
        <taxon>Pichiomycetes</taxon>
        <taxon>Pachysolenaceae</taxon>
        <taxon>Pachysolen</taxon>
    </lineage>
</organism>
<comment type="subcellular location">
    <subcellularLocation>
        <location evidence="1">Nucleus</location>
    </subcellularLocation>
</comment>
<sequence>PAESVEESLRLIDDLKFFLATAPANWQENQIIRRYYLNNQEGFISCIFWKNIYYITGTDIVRAISYKFKHFGRELSDQKKFEEGVFSDLRSLKCGTDAVLEMPKSDFLKFLHKNSCLRTQKKQKVFFWFSVPHDKLFSDALERDLKKELSNQ</sequence>
<feature type="non-terminal residue" evidence="6">
    <location>
        <position position="152"/>
    </location>
</feature>
<keyword evidence="7" id="KW-1185">Reference proteome</keyword>
<dbReference type="PANTHER" id="PTHR47427">
    <property type="entry name" value="PROTEIN STE12"/>
    <property type="match status" value="1"/>
</dbReference>
<evidence type="ECO:0000256" key="4">
    <source>
        <dbReference type="ARBA" id="ARBA00023242"/>
    </source>
</evidence>
<dbReference type="GO" id="GO:0003700">
    <property type="term" value="F:DNA-binding transcription factor activity"/>
    <property type="evidence" value="ECO:0007669"/>
    <property type="project" value="InterPro"/>
</dbReference>
<dbReference type="GO" id="GO:1990526">
    <property type="term" value="C:Ste12p-Dig1p-Dig2p complex"/>
    <property type="evidence" value="ECO:0007669"/>
    <property type="project" value="TreeGrafter"/>
</dbReference>
<dbReference type="Proteomes" id="UP000094236">
    <property type="component" value="Unassembled WGS sequence"/>
</dbReference>
<accession>A0A1E4TQA4</accession>
<comment type="similarity">
    <text evidence="5">Belongs to the STE12 transcription factor family.</text>
</comment>
<evidence type="ECO:0000256" key="3">
    <source>
        <dbReference type="ARBA" id="ARBA00023163"/>
    </source>
</evidence>
<dbReference type="GO" id="GO:2000220">
    <property type="term" value="P:regulation of pseudohyphal growth"/>
    <property type="evidence" value="ECO:0007669"/>
    <property type="project" value="TreeGrafter"/>
</dbReference>
<dbReference type="EMBL" id="KV454017">
    <property type="protein sequence ID" value="ODV93927.1"/>
    <property type="molecule type" value="Genomic_DNA"/>
</dbReference>
<keyword evidence="2" id="KW-0805">Transcription regulation</keyword>
<gene>
    <name evidence="6" type="ORF">PACTADRAFT_24213</name>
</gene>